<dbReference type="EMBL" id="CP011232">
    <property type="protein sequence ID" value="AKI97714.1"/>
    <property type="molecule type" value="Genomic_DNA"/>
</dbReference>
<evidence type="ECO:0000313" key="3">
    <source>
        <dbReference type="Proteomes" id="UP000035159"/>
    </source>
</evidence>
<dbReference type="PATRIC" id="fig|1330330.3.peg.1556"/>
<proteinExistence type="predicted"/>
<reference evidence="2 3" key="1">
    <citation type="submission" date="2015-04" db="EMBL/GenBank/DDBJ databases">
        <title>Complete Genome Sequence of Kosmotoga pacifica SLHLJ1.</title>
        <authorList>
            <person name="Jiang L.J."/>
            <person name="Shao Z.Z."/>
            <person name="Jebbar M."/>
        </authorList>
    </citation>
    <scope>NUCLEOTIDE SEQUENCE [LARGE SCALE GENOMIC DNA]</scope>
    <source>
        <strain evidence="2 3">SLHLJ1</strain>
    </source>
</reference>
<evidence type="ECO:0000256" key="1">
    <source>
        <dbReference type="SAM" id="Phobius"/>
    </source>
</evidence>
<dbReference type="AlphaFoldDB" id="A0A0G2ZDS2"/>
<dbReference type="Proteomes" id="UP000035159">
    <property type="component" value="Chromosome"/>
</dbReference>
<gene>
    <name evidence="2" type="ORF">IX53_07685</name>
</gene>
<dbReference type="KEGG" id="kpf:IX53_07685"/>
<accession>A0A0G2ZDS2</accession>
<dbReference type="RefSeq" id="WP_047754849.1">
    <property type="nucleotide sequence ID" value="NZ_CAJUHA010000017.1"/>
</dbReference>
<keyword evidence="1" id="KW-0812">Transmembrane</keyword>
<organism evidence="2 3">
    <name type="scientific">Kosmotoga pacifica</name>
    <dbReference type="NCBI Taxonomy" id="1330330"/>
    <lineage>
        <taxon>Bacteria</taxon>
        <taxon>Thermotogati</taxon>
        <taxon>Thermotogota</taxon>
        <taxon>Thermotogae</taxon>
        <taxon>Kosmotogales</taxon>
        <taxon>Kosmotogaceae</taxon>
        <taxon>Kosmotoga</taxon>
    </lineage>
</organism>
<keyword evidence="3" id="KW-1185">Reference proteome</keyword>
<feature type="transmembrane region" description="Helical" evidence="1">
    <location>
        <begin position="6"/>
        <end position="27"/>
    </location>
</feature>
<dbReference type="STRING" id="1330330.IX53_07685"/>
<keyword evidence="1" id="KW-1133">Transmembrane helix</keyword>
<keyword evidence="1" id="KW-0472">Membrane</keyword>
<sequence>MKVLVILSVVVFLVFSITIIAHGFGFFGWDSMWNGRDTDEHNELVSQIKLTIIEVSDELPIALAEDASGTLYLLNFNAMLPYMKDFRPYEGLVLDVEGIEMNMGLERTKSLMVVSIVTDGEVLEIPEEYMLWVEKHYEEMYEHMGNWMHFPAFGMPCH</sequence>
<evidence type="ECO:0000313" key="2">
    <source>
        <dbReference type="EMBL" id="AKI97714.1"/>
    </source>
</evidence>
<name>A0A0G2ZDS2_9BACT</name>
<protein>
    <submittedName>
        <fullName evidence="2">Uncharacterized protein</fullName>
    </submittedName>
</protein>